<dbReference type="Proteomes" id="UP000591844">
    <property type="component" value="Unassembled WGS sequence"/>
</dbReference>
<dbReference type="GO" id="GO:0016787">
    <property type="term" value="F:hydrolase activity"/>
    <property type="evidence" value="ECO:0007669"/>
    <property type="project" value="UniProtKB-KW"/>
</dbReference>
<dbReference type="GO" id="GO:1901135">
    <property type="term" value="P:carbohydrate derivative metabolic process"/>
    <property type="evidence" value="ECO:0007669"/>
    <property type="project" value="UniProtKB-ARBA"/>
</dbReference>
<gene>
    <name evidence="2" type="ORF">C5469_15945</name>
</gene>
<dbReference type="AlphaFoldDB" id="A0A7X5QFX4"/>
<reference evidence="2 3" key="1">
    <citation type="submission" date="2018-02" db="EMBL/GenBank/DDBJ databases">
        <authorList>
            <person name="Machado R.A."/>
        </authorList>
    </citation>
    <scope>NUCLEOTIDE SEQUENCE [LARGE SCALE GENOMIC DNA]</scope>
    <source>
        <strain evidence="2 3">DSM 19724</strain>
    </source>
</reference>
<keyword evidence="2" id="KW-0378">Hydrolase</keyword>
<dbReference type="Gene3D" id="3.40.50.2000">
    <property type="entry name" value="Glycogen Phosphorylase B"/>
    <property type="match status" value="1"/>
</dbReference>
<sequence>MSMSSKSKIKVGLIVDEFFGAADTRFGGYGYLARHYIAKYLPNKEFEFEVLLGKGKSHFFAEKYTVDNVPLYRLPRRKWFARQWLKNKNYDIYFSVELTYSHVIENEPNKDKKLILWIQDPRPMYEWDEIFTVKLFPETSYYDQKIYDLVHDWYQKGRVKFISQAYCLNDKAKDLYKLDPNVKIEYVPNPIDIDETFDVTTHQKKDIIIFLGRIASVKRGWLFCEIAKKMPEYDFYVLGKIYRDDDKNHEIIAGYINIENLHFTGHIEGEQKNAILSDAKILVNTSIHEALPVSFLEALSFGTLLVSNRNPDDLTSKFGIHVDNVLGDGFDKVDLFVSAIYELMQNDMKRESLAKQAVAYIKSYHGNDDFVSKIHQIIKDEVANSNSKGSA</sequence>
<dbReference type="SUPFAM" id="SSF53756">
    <property type="entry name" value="UDP-Glycosyltransferase/glycogen phosphorylase"/>
    <property type="match status" value="1"/>
</dbReference>
<dbReference type="CDD" id="cd03801">
    <property type="entry name" value="GT4_PimA-like"/>
    <property type="match status" value="1"/>
</dbReference>
<dbReference type="RefSeq" id="WP_166308636.1">
    <property type="nucleotide sequence ID" value="NZ_CAWPIB010000017.1"/>
</dbReference>
<evidence type="ECO:0000313" key="2">
    <source>
        <dbReference type="EMBL" id="NHB93552.1"/>
    </source>
</evidence>
<proteinExistence type="predicted"/>
<dbReference type="InterPro" id="IPR001296">
    <property type="entry name" value="Glyco_trans_1"/>
</dbReference>
<accession>A0A7X5QFX4</accession>
<evidence type="ECO:0000259" key="1">
    <source>
        <dbReference type="Pfam" id="PF00534"/>
    </source>
</evidence>
<name>A0A7X5QFX4_9GAMM</name>
<protein>
    <submittedName>
        <fullName evidence="2">Glycoside hydrolase</fullName>
    </submittedName>
</protein>
<dbReference type="PANTHER" id="PTHR12526">
    <property type="entry name" value="GLYCOSYLTRANSFERASE"/>
    <property type="match status" value="1"/>
</dbReference>
<dbReference type="EMBL" id="PUJW01000017">
    <property type="protein sequence ID" value="NHB93552.1"/>
    <property type="molecule type" value="Genomic_DNA"/>
</dbReference>
<comment type="caution">
    <text evidence="2">The sequence shown here is derived from an EMBL/GenBank/DDBJ whole genome shotgun (WGS) entry which is preliminary data.</text>
</comment>
<dbReference type="Pfam" id="PF00534">
    <property type="entry name" value="Glycos_transf_1"/>
    <property type="match status" value="1"/>
</dbReference>
<keyword evidence="3" id="KW-1185">Reference proteome</keyword>
<organism evidence="2 3">
    <name type="scientific">Photorhabdus cinerea</name>
    <dbReference type="NCBI Taxonomy" id="471575"/>
    <lineage>
        <taxon>Bacteria</taxon>
        <taxon>Pseudomonadati</taxon>
        <taxon>Pseudomonadota</taxon>
        <taxon>Gammaproteobacteria</taxon>
        <taxon>Enterobacterales</taxon>
        <taxon>Morganellaceae</taxon>
        <taxon>Photorhabdus</taxon>
    </lineage>
</organism>
<dbReference type="PANTHER" id="PTHR12526:SF630">
    <property type="entry name" value="GLYCOSYLTRANSFERASE"/>
    <property type="match status" value="1"/>
</dbReference>
<feature type="domain" description="Glycosyl transferase family 1" evidence="1">
    <location>
        <begin position="195"/>
        <end position="357"/>
    </location>
</feature>
<evidence type="ECO:0000313" key="3">
    <source>
        <dbReference type="Proteomes" id="UP000591844"/>
    </source>
</evidence>
<dbReference type="GO" id="GO:0016757">
    <property type="term" value="F:glycosyltransferase activity"/>
    <property type="evidence" value="ECO:0007669"/>
    <property type="project" value="InterPro"/>
</dbReference>